<dbReference type="WBParaSite" id="HPBE_0001896401-mRNA-1">
    <property type="protein sequence ID" value="HPBE_0001896401-mRNA-1"/>
    <property type="gene ID" value="HPBE_0001896401"/>
</dbReference>
<dbReference type="Proteomes" id="UP000050761">
    <property type="component" value="Unassembled WGS sequence"/>
</dbReference>
<protein>
    <submittedName>
        <fullName evidence="2">Ig-like domain-containing protein</fullName>
    </submittedName>
</protein>
<dbReference type="AlphaFoldDB" id="A0A183GAD1"/>
<evidence type="ECO:0000313" key="1">
    <source>
        <dbReference type="Proteomes" id="UP000050761"/>
    </source>
</evidence>
<evidence type="ECO:0000313" key="2">
    <source>
        <dbReference type="WBParaSite" id="HPBE_0001896401-mRNA-1"/>
    </source>
</evidence>
<name>A0A183GAD1_HELPZ</name>
<organism evidence="1 2">
    <name type="scientific">Heligmosomoides polygyrus</name>
    <name type="common">Parasitic roundworm</name>
    <dbReference type="NCBI Taxonomy" id="6339"/>
    <lineage>
        <taxon>Eukaryota</taxon>
        <taxon>Metazoa</taxon>
        <taxon>Ecdysozoa</taxon>
        <taxon>Nematoda</taxon>
        <taxon>Chromadorea</taxon>
        <taxon>Rhabditida</taxon>
        <taxon>Rhabditina</taxon>
        <taxon>Rhabditomorpha</taxon>
        <taxon>Strongyloidea</taxon>
        <taxon>Heligmosomidae</taxon>
        <taxon>Heligmosomoides</taxon>
    </lineage>
</organism>
<accession>A0A183GAD1</accession>
<dbReference type="PANTHER" id="PTHR22955">
    <property type="entry name" value="RETROTRANSPOSON"/>
    <property type="match status" value="1"/>
</dbReference>
<sequence length="163" mass="18418">LELVALQIGAPLTKFIHEELDPPITKVKFYSDSRLTLHWIHSEKTKGVFVQNRYITSNENPADCATRGLAREELLNHMWCNDATFLTKEESTWILTCDFDIPQSAPDQAIAVHATRTKIDSPALPHSRTTSSRVFENVGVDVAGPFYVNEIINTSKNWVCLFT</sequence>
<dbReference type="PANTHER" id="PTHR22955:SF66">
    <property type="entry name" value="INTEGRASE CATALYTIC DOMAIN-CONTAINING PROTEIN"/>
    <property type="match status" value="1"/>
</dbReference>
<keyword evidence="1" id="KW-1185">Reference proteome</keyword>
<proteinExistence type="predicted"/>
<reference evidence="2" key="1">
    <citation type="submission" date="2019-09" db="UniProtKB">
        <authorList>
            <consortium name="WormBaseParasite"/>
        </authorList>
    </citation>
    <scope>IDENTIFICATION</scope>
</reference>